<evidence type="ECO:0000313" key="2">
    <source>
        <dbReference type="EMBL" id="CAK1604531.1"/>
    </source>
</evidence>
<name>A0AAV1MD55_9NEOP</name>
<dbReference type="Proteomes" id="UP001314205">
    <property type="component" value="Unassembled WGS sequence"/>
</dbReference>
<organism evidence="2 3">
    <name type="scientific">Parnassius mnemosyne</name>
    <name type="common">clouded apollo</name>
    <dbReference type="NCBI Taxonomy" id="213953"/>
    <lineage>
        <taxon>Eukaryota</taxon>
        <taxon>Metazoa</taxon>
        <taxon>Ecdysozoa</taxon>
        <taxon>Arthropoda</taxon>
        <taxon>Hexapoda</taxon>
        <taxon>Insecta</taxon>
        <taxon>Pterygota</taxon>
        <taxon>Neoptera</taxon>
        <taxon>Endopterygota</taxon>
        <taxon>Lepidoptera</taxon>
        <taxon>Glossata</taxon>
        <taxon>Ditrysia</taxon>
        <taxon>Papilionoidea</taxon>
        <taxon>Papilionidae</taxon>
        <taxon>Parnassiinae</taxon>
        <taxon>Parnassini</taxon>
        <taxon>Parnassius</taxon>
        <taxon>Driopa</taxon>
    </lineage>
</organism>
<dbReference type="Pfam" id="PF01359">
    <property type="entry name" value="Transposase_1"/>
    <property type="match status" value="1"/>
</dbReference>
<dbReference type="PANTHER" id="PTHR46060">
    <property type="entry name" value="MARINER MOS1 TRANSPOSASE-LIKE PROTEIN"/>
    <property type="match status" value="1"/>
</dbReference>
<dbReference type="Pfam" id="PF17906">
    <property type="entry name" value="HTH_48"/>
    <property type="match status" value="1"/>
</dbReference>
<dbReference type="InterPro" id="IPR001888">
    <property type="entry name" value="Transposase_1"/>
</dbReference>
<gene>
    <name evidence="2" type="ORF">PARMNEM_LOCUS22739</name>
</gene>
<evidence type="ECO:0000313" key="3">
    <source>
        <dbReference type="Proteomes" id="UP001314205"/>
    </source>
</evidence>
<accession>A0AAV1MD55</accession>
<keyword evidence="3" id="KW-1185">Reference proteome</keyword>
<sequence>MELGTDKCAVLHVERGRVANSEGIDLSMPINTKILSEAETYRYLGMSQNIGIDEADMKQSVCDVFYARLTKVLKSLLSGVNKTHAYSGWIMPVRMYTFGILRWTQVEMNALDTKVRTIMTSHRMHHPRSSQIEQRAVIKYLHKKGLSSKAIHDDMVSTLGDCALSYSSVKKWIAEFKRGRESVKDEPRSGRPSTSTTDENIKKVLDLIMGDRRLKIREIAEIIGISYERTQNIIVNELGFHKVSARWVPRLLSVEQKRTRLTISRDCLELFKADADDFLNRFVTMDETWVHYCTPETKQQSKQWRRPGSPPPKKAKSILSANKVMLSVFWESKGVIMIDYLERGQNINSDYYCTLIRRLREEIKEKRRGMLRRKVLFHQDNARVHTSVQSMAEIHNCGFEQLLPHPPYSPDLAPTDFFLFPNLKKHLGGQRFSTNDEVKAAVDAYFDSKEESFFFNGLNAWKGRWQKCIELDGDYVEK</sequence>
<dbReference type="Gene3D" id="3.30.420.10">
    <property type="entry name" value="Ribonuclease H-like superfamily/Ribonuclease H"/>
    <property type="match status" value="1"/>
</dbReference>
<reference evidence="2 3" key="1">
    <citation type="submission" date="2023-11" db="EMBL/GenBank/DDBJ databases">
        <authorList>
            <person name="Hedman E."/>
            <person name="Englund M."/>
            <person name="Stromberg M."/>
            <person name="Nyberg Akerstrom W."/>
            <person name="Nylinder S."/>
            <person name="Jareborg N."/>
            <person name="Kallberg Y."/>
            <person name="Kronander E."/>
        </authorList>
    </citation>
    <scope>NUCLEOTIDE SEQUENCE [LARGE SCALE GENOMIC DNA]</scope>
</reference>
<dbReference type="AlphaFoldDB" id="A0AAV1MD55"/>
<dbReference type="InterPro" id="IPR036397">
    <property type="entry name" value="RNaseH_sf"/>
</dbReference>
<evidence type="ECO:0000259" key="1">
    <source>
        <dbReference type="Pfam" id="PF17906"/>
    </source>
</evidence>
<feature type="domain" description="Mos1 transposase HTH" evidence="1">
    <location>
        <begin position="135"/>
        <end position="179"/>
    </location>
</feature>
<dbReference type="InterPro" id="IPR041426">
    <property type="entry name" value="Mos1_HTH"/>
</dbReference>
<proteinExistence type="predicted"/>
<dbReference type="InterPro" id="IPR052709">
    <property type="entry name" value="Transposase-MT_Hybrid"/>
</dbReference>
<protein>
    <recommendedName>
        <fullName evidence="1">Mos1 transposase HTH domain-containing protein</fullName>
    </recommendedName>
</protein>
<dbReference type="EMBL" id="CAVLGL010000159">
    <property type="protein sequence ID" value="CAK1604531.1"/>
    <property type="molecule type" value="Genomic_DNA"/>
</dbReference>
<dbReference type="GO" id="GO:0003676">
    <property type="term" value="F:nucleic acid binding"/>
    <property type="evidence" value="ECO:0007669"/>
    <property type="project" value="InterPro"/>
</dbReference>
<comment type="caution">
    <text evidence="2">The sequence shown here is derived from an EMBL/GenBank/DDBJ whole genome shotgun (WGS) entry which is preliminary data.</text>
</comment>
<dbReference type="PANTHER" id="PTHR46060:SF1">
    <property type="entry name" value="MARINER MOS1 TRANSPOSASE-LIKE PROTEIN"/>
    <property type="match status" value="1"/>
</dbReference>